<protein>
    <recommendedName>
        <fullName evidence="4">Integral membrane protein</fullName>
    </recommendedName>
</protein>
<dbReference type="Proteomes" id="UP001500620">
    <property type="component" value="Unassembled WGS sequence"/>
</dbReference>
<comment type="caution">
    <text evidence="2">The sequence shown here is derived from an EMBL/GenBank/DDBJ whole genome shotgun (WGS) entry which is preliminary data.</text>
</comment>
<organism evidence="2 3">
    <name type="scientific">Dactylosporangium darangshiense</name>
    <dbReference type="NCBI Taxonomy" id="579108"/>
    <lineage>
        <taxon>Bacteria</taxon>
        <taxon>Bacillati</taxon>
        <taxon>Actinomycetota</taxon>
        <taxon>Actinomycetes</taxon>
        <taxon>Micromonosporales</taxon>
        <taxon>Micromonosporaceae</taxon>
        <taxon>Dactylosporangium</taxon>
    </lineage>
</organism>
<feature type="transmembrane region" description="Helical" evidence="1">
    <location>
        <begin position="215"/>
        <end position="233"/>
    </location>
</feature>
<feature type="transmembrane region" description="Helical" evidence="1">
    <location>
        <begin position="60"/>
        <end position="83"/>
    </location>
</feature>
<proteinExistence type="predicted"/>
<feature type="transmembrane region" description="Helical" evidence="1">
    <location>
        <begin position="128"/>
        <end position="145"/>
    </location>
</feature>
<dbReference type="EMBL" id="BAABAT010000002">
    <property type="protein sequence ID" value="GAA4244727.1"/>
    <property type="molecule type" value="Genomic_DNA"/>
</dbReference>
<accession>A0ABP8CYD2</accession>
<keyword evidence="1" id="KW-0812">Transmembrane</keyword>
<feature type="transmembrane region" description="Helical" evidence="1">
    <location>
        <begin position="157"/>
        <end position="176"/>
    </location>
</feature>
<gene>
    <name evidence="2" type="ORF">GCM10022255_008920</name>
</gene>
<keyword evidence="1" id="KW-0472">Membrane</keyword>
<evidence type="ECO:0008006" key="4">
    <source>
        <dbReference type="Google" id="ProtNLM"/>
    </source>
</evidence>
<feature type="transmembrane region" description="Helical" evidence="1">
    <location>
        <begin position="89"/>
        <end position="107"/>
    </location>
</feature>
<keyword evidence="1" id="KW-1133">Transmembrane helix</keyword>
<name>A0ABP8CYD2_9ACTN</name>
<feature type="transmembrane region" description="Helical" evidence="1">
    <location>
        <begin position="245"/>
        <end position="269"/>
    </location>
</feature>
<evidence type="ECO:0000313" key="2">
    <source>
        <dbReference type="EMBL" id="GAA4244727.1"/>
    </source>
</evidence>
<evidence type="ECO:0000256" key="1">
    <source>
        <dbReference type="SAM" id="Phobius"/>
    </source>
</evidence>
<feature type="transmembrane region" description="Helical" evidence="1">
    <location>
        <begin position="183"/>
        <end position="203"/>
    </location>
</feature>
<sequence length="338" mass="34731">MSRARGDGADRLLALVAWLLPAGRRDWGRAMRAESAAIEPGRERWGHALGCMRVVLAQPAVLRTVGYPLLAAAVLAGVLRWSGGIGYAPLRWGIMGALALLLGVAWWGRRPGMLGPVGAGRTARAVRAGGACLVGALAAAFASTAGSHGSPREQAMVGLPVFALVLTCCLLGILTVTAERAGVSGPALGTGAAASLAAAAWWLTTQLVFPPMPASVGGAVVVTGFGIGAVVFIGARRDDGTQETLLAALCVSVLTPLLIFAQVLVLSGYGPARLIPNLVPAALSPADNLANSRIEVQDPYVALLFLAGLAALVLTFAGVAGRRPAERQDLDFIKVRDE</sequence>
<keyword evidence="3" id="KW-1185">Reference proteome</keyword>
<dbReference type="RefSeq" id="WP_345121487.1">
    <property type="nucleotide sequence ID" value="NZ_BAABAT010000002.1"/>
</dbReference>
<feature type="transmembrane region" description="Helical" evidence="1">
    <location>
        <begin position="300"/>
        <end position="320"/>
    </location>
</feature>
<reference evidence="3" key="1">
    <citation type="journal article" date="2019" name="Int. J. Syst. Evol. Microbiol.">
        <title>The Global Catalogue of Microorganisms (GCM) 10K type strain sequencing project: providing services to taxonomists for standard genome sequencing and annotation.</title>
        <authorList>
            <consortium name="The Broad Institute Genomics Platform"/>
            <consortium name="The Broad Institute Genome Sequencing Center for Infectious Disease"/>
            <person name="Wu L."/>
            <person name="Ma J."/>
        </authorList>
    </citation>
    <scope>NUCLEOTIDE SEQUENCE [LARGE SCALE GENOMIC DNA]</scope>
    <source>
        <strain evidence="3">JCM 17441</strain>
    </source>
</reference>
<evidence type="ECO:0000313" key="3">
    <source>
        <dbReference type="Proteomes" id="UP001500620"/>
    </source>
</evidence>